<dbReference type="RefSeq" id="WP_019820694.1">
    <property type="nucleotide sequence ID" value="NZ_AJZD02000128.1"/>
</dbReference>
<dbReference type="OrthoDB" id="5906331at2"/>
<name>A0A1E5FSZ4_VIBSP</name>
<organism evidence="1 2">
    <name type="scientific">Vibrio splendidus 12E03</name>
    <dbReference type="NCBI Taxonomy" id="1191305"/>
    <lineage>
        <taxon>Bacteria</taxon>
        <taxon>Pseudomonadati</taxon>
        <taxon>Pseudomonadota</taxon>
        <taxon>Gammaproteobacteria</taxon>
        <taxon>Vibrionales</taxon>
        <taxon>Vibrionaceae</taxon>
        <taxon>Vibrio</taxon>
    </lineage>
</organism>
<accession>A0A1E5FSZ4</accession>
<dbReference type="Proteomes" id="UP000094802">
    <property type="component" value="Unassembled WGS sequence"/>
</dbReference>
<evidence type="ECO:0000313" key="1">
    <source>
        <dbReference type="EMBL" id="OEF93582.1"/>
    </source>
</evidence>
<protein>
    <submittedName>
        <fullName evidence="1">Uncharacterized protein</fullName>
    </submittedName>
</protein>
<sequence>MTLPPVKIGLIALMGVAAVAMGYTTLFPDVESEYAGAPAEHAEQDNPIELGSEALASTSLSTLSAEAPMVLDAKLNQPVEATTDALGVALAQFNLEPELVAPLPPLSDDIETYLNKLSELNMATLDAQVREQNLRSQPDSLQTELSLIGAPVSITPVVSTPSRASKEVQTAGLMLGSLVQIDNGAWQARINVHGRWHKVQKGTVVGTLSIISVSEQGVRLRDNGAPRFLRMEDF</sequence>
<dbReference type="EMBL" id="AJZD02000128">
    <property type="protein sequence ID" value="OEF93582.1"/>
    <property type="molecule type" value="Genomic_DNA"/>
</dbReference>
<gene>
    <name evidence="1" type="ORF">A142_20420</name>
</gene>
<comment type="caution">
    <text evidence="1">The sequence shown here is derived from an EMBL/GenBank/DDBJ whole genome shotgun (WGS) entry which is preliminary data.</text>
</comment>
<dbReference type="AlphaFoldDB" id="A0A1E5FSZ4"/>
<proteinExistence type="predicted"/>
<evidence type="ECO:0000313" key="2">
    <source>
        <dbReference type="Proteomes" id="UP000094802"/>
    </source>
</evidence>
<reference evidence="1 2" key="1">
    <citation type="journal article" date="2012" name="Science">
        <title>Ecological populations of bacteria act as socially cohesive units of antibiotic production and resistance.</title>
        <authorList>
            <person name="Cordero O.X."/>
            <person name="Wildschutte H."/>
            <person name="Kirkup B."/>
            <person name="Proehl S."/>
            <person name="Ngo L."/>
            <person name="Hussain F."/>
            <person name="Le Roux F."/>
            <person name="Mincer T."/>
            <person name="Polz M.F."/>
        </authorList>
    </citation>
    <scope>NUCLEOTIDE SEQUENCE [LARGE SCALE GENOMIC DNA]</scope>
    <source>
        <strain evidence="1 2">12E03</strain>
    </source>
</reference>